<dbReference type="SUPFAM" id="SSF56935">
    <property type="entry name" value="Porins"/>
    <property type="match status" value="1"/>
</dbReference>
<evidence type="ECO:0000256" key="9">
    <source>
        <dbReference type="RuleBase" id="RU003357"/>
    </source>
</evidence>
<dbReference type="InterPro" id="IPR000531">
    <property type="entry name" value="Beta-barrel_TonB"/>
</dbReference>
<keyword evidence="10" id="KW-0732">Signal</keyword>
<dbReference type="InterPro" id="IPR036942">
    <property type="entry name" value="Beta-barrel_TonB_sf"/>
</dbReference>
<accession>A0A4V6XUV0</accession>
<dbReference type="AlphaFoldDB" id="A0A4V6XUV0"/>
<keyword evidence="14" id="KW-1185">Reference proteome</keyword>
<dbReference type="Proteomes" id="UP000308707">
    <property type="component" value="Unassembled WGS sequence"/>
</dbReference>
<name>A0A4V6XUV0_9GAMM</name>
<evidence type="ECO:0000313" key="13">
    <source>
        <dbReference type="EMBL" id="TKR32963.1"/>
    </source>
</evidence>
<dbReference type="PANTHER" id="PTHR47234:SF3">
    <property type="entry name" value="SECRETIN_TONB SHORT N-TERMINAL DOMAIN-CONTAINING PROTEIN"/>
    <property type="match status" value="1"/>
</dbReference>
<protein>
    <submittedName>
        <fullName evidence="13">TonB-dependent receptor</fullName>
    </submittedName>
</protein>
<dbReference type="Pfam" id="PF00593">
    <property type="entry name" value="TonB_dep_Rec_b-barrel"/>
    <property type="match status" value="1"/>
</dbReference>
<dbReference type="EMBL" id="SZUA01000001">
    <property type="protein sequence ID" value="TKR32963.1"/>
    <property type="molecule type" value="Genomic_DNA"/>
</dbReference>
<dbReference type="Pfam" id="PF07715">
    <property type="entry name" value="Plug"/>
    <property type="match status" value="1"/>
</dbReference>
<evidence type="ECO:0000256" key="6">
    <source>
        <dbReference type="ARBA" id="ARBA00023136"/>
    </source>
</evidence>
<evidence type="ECO:0000256" key="10">
    <source>
        <dbReference type="SAM" id="SignalP"/>
    </source>
</evidence>
<comment type="caution">
    <text evidence="13">The sequence shown here is derived from an EMBL/GenBank/DDBJ whole genome shotgun (WGS) entry which is preliminary data.</text>
</comment>
<dbReference type="RefSeq" id="WP_137265172.1">
    <property type="nucleotide sequence ID" value="NZ_SZUA01000001.1"/>
</dbReference>
<feature type="signal peptide" evidence="10">
    <location>
        <begin position="1"/>
        <end position="29"/>
    </location>
</feature>
<keyword evidence="7 8" id="KW-0998">Cell outer membrane</keyword>
<proteinExistence type="inferred from homology"/>
<organism evidence="13 14">
    <name type="scientific">Luteimonas gilva</name>
    <dbReference type="NCBI Taxonomy" id="2572684"/>
    <lineage>
        <taxon>Bacteria</taxon>
        <taxon>Pseudomonadati</taxon>
        <taxon>Pseudomonadota</taxon>
        <taxon>Gammaproteobacteria</taxon>
        <taxon>Lysobacterales</taxon>
        <taxon>Lysobacteraceae</taxon>
        <taxon>Luteimonas</taxon>
    </lineage>
</organism>
<dbReference type="GO" id="GO:0009279">
    <property type="term" value="C:cell outer membrane"/>
    <property type="evidence" value="ECO:0007669"/>
    <property type="project" value="UniProtKB-SubCell"/>
</dbReference>
<feature type="chain" id="PRO_5020275305" evidence="10">
    <location>
        <begin position="30"/>
        <end position="839"/>
    </location>
</feature>
<feature type="domain" description="TonB-dependent receptor-like beta-barrel" evidence="11">
    <location>
        <begin position="299"/>
        <end position="794"/>
    </location>
</feature>
<dbReference type="PROSITE" id="PS52016">
    <property type="entry name" value="TONB_DEPENDENT_REC_3"/>
    <property type="match status" value="1"/>
</dbReference>
<dbReference type="InterPro" id="IPR039426">
    <property type="entry name" value="TonB-dep_rcpt-like"/>
</dbReference>
<evidence type="ECO:0000313" key="14">
    <source>
        <dbReference type="Proteomes" id="UP000308707"/>
    </source>
</evidence>
<keyword evidence="5 9" id="KW-0798">TonB box</keyword>
<keyword evidence="3 8" id="KW-1134">Transmembrane beta strand</keyword>
<evidence type="ECO:0000256" key="3">
    <source>
        <dbReference type="ARBA" id="ARBA00022452"/>
    </source>
</evidence>
<dbReference type="InterPro" id="IPR012910">
    <property type="entry name" value="Plug_dom"/>
</dbReference>
<evidence type="ECO:0000256" key="1">
    <source>
        <dbReference type="ARBA" id="ARBA00004571"/>
    </source>
</evidence>
<dbReference type="Gene3D" id="2.40.170.20">
    <property type="entry name" value="TonB-dependent receptor, beta-barrel domain"/>
    <property type="match status" value="1"/>
</dbReference>
<comment type="subcellular location">
    <subcellularLocation>
        <location evidence="1 8">Cell outer membrane</location>
        <topology evidence="1 8">Multi-pass membrane protein</topology>
    </subcellularLocation>
</comment>
<feature type="domain" description="TonB-dependent receptor plug" evidence="12">
    <location>
        <begin position="58"/>
        <end position="179"/>
    </location>
</feature>
<dbReference type="Gene3D" id="2.170.130.10">
    <property type="entry name" value="TonB-dependent receptor, plug domain"/>
    <property type="match status" value="1"/>
</dbReference>
<reference evidence="13 14" key="1">
    <citation type="submission" date="2019-04" db="EMBL/GenBank/DDBJ databases">
        <title>Reference strain of H23.</title>
        <authorList>
            <person name="Luo X."/>
        </authorList>
    </citation>
    <scope>NUCLEOTIDE SEQUENCE [LARGE SCALE GENOMIC DNA]</scope>
    <source>
        <strain evidence="13 14">H23</strain>
    </source>
</reference>
<dbReference type="OrthoDB" id="9805434at2"/>
<sequence length="839" mass="91198">MPSSRHFVAPTLAALPVALAAALALPAYAQDTPETARTKPTQLEAVTVTGSRVQGRTAEETAAPVDIIGQEELANTGAMEVGQALQLLEPSFNFSRTTVSDGTDVMRPATLRALGPDQVLVLVNGKRRHQQALVNVQQTIARGSAGTDLNAIPVSAIERIEVLRDGAAAQYGSDAIAGVINIILKNQTDHTDVSIMGGETFKGDGRVLHGSVNTGFALGDSGFINLTAEYRDRGETNRAGKATTNLLGWYDQAQFDAGRRDVKLHLGDADTKDAYLWMNGEYPIGAGALYWFGGLSQREGDSFGFYRGPHDNRTIPQIYPDGFLPNIITTVDDASLAVGYRGPLSDDWDWDVSINHGRNKFAFEERSTANVSWYYEPKPGGGIYAETPTSADTGALEFRQTTFNLDFSGQVPGFNGNPLYLATGFEWRKDQYLMEAGDPVSYTYGRTNDPSVPIFGQTGDPASSGTQGFPGFTPATEVDDGRRSMAVYLDAETNLTQKLLLGAAVRYEDYSDFGNTTKGKLSLRYDANDVFAFRGTISTGFRAPSVQQAFFSQVSTNLNGGVLTEVLTARNNSDVARALGIPALKEETSFSKSFGIVFKPIENFSITADIFRIDIEDRLVYSEGITPESTGTDGLPCTPTNTNCPIARALAPFRAGVVQFFTNAIDTSTTGLDIVANASHKLKNGSNLNLTALFHFNKTEVTDVHSESPIIPESSIFGTVQETLIEKGQPREHHVLQGVWSDDKWEVTVRENYFGEVSGLGFGPYEADGKWLADLAVAYKFTDKIKLTVGGNNIFDVYPSKWDPNAGFPFPQLGFVYGWETMPFGMNGGSYYARLDFRF</sequence>
<gene>
    <name evidence="13" type="ORF">FCE95_01170</name>
</gene>
<keyword evidence="13" id="KW-0675">Receptor</keyword>
<keyword evidence="2 8" id="KW-0813">Transport</keyword>
<evidence type="ECO:0000256" key="4">
    <source>
        <dbReference type="ARBA" id="ARBA00022692"/>
    </source>
</evidence>
<keyword evidence="4 8" id="KW-0812">Transmembrane</keyword>
<dbReference type="PANTHER" id="PTHR47234">
    <property type="match status" value="1"/>
</dbReference>
<keyword evidence="6 8" id="KW-0472">Membrane</keyword>
<evidence type="ECO:0000259" key="12">
    <source>
        <dbReference type="Pfam" id="PF07715"/>
    </source>
</evidence>
<evidence type="ECO:0000256" key="7">
    <source>
        <dbReference type="ARBA" id="ARBA00023237"/>
    </source>
</evidence>
<dbReference type="InterPro" id="IPR037066">
    <property type="entry name" value="Plug_dom_sf"/>
</dbReference>
<comment type="similarity">
    <text evidence="8 9">Belongs to the TonB-dependent receptor family.</text>
</comment>
<evidence type="ECO:0000256" key="8">
    <source>
        <dbReference type="PROSITE-ProRule" id="PRU01360"/>
    </source>
</evidence>
<evidence type="ECO:0000256" key="2">
    <source>
        <dbReference type="ARBA" id="ARBA00022448"/>
    </source>
</evidence>
<evidence type="ECO:0000256" key="5">
    <source>
        <dbReference type="ARBA" id="ARBA00023077"/>
    </source>
</evidence>
<evidence type="ECO:0000259" key="11">
    <source>
        <dbReference type="Pfam" id="PF00593"/>
    </source>
</evidence>